<evidence type="ECO:0000313" key="6">
    <source>
        <dbReference type="Proteomes" id="UP000749646"/>
    </source>
</evidence>
<dbReference type="SMART" id="SM00448">
    <property type="entry name" value="REC"/>
    <property type="match status" value="1"/>
</dbReference>
<dbReference type="AlphaFoldDB" id="A0A9P6JDR8"/>
<keyword evidence="6" id="KW-1185">Reference proteome</keyword>
<feature type="modified residue" description="4-aspartylphosphate" evidence="3">
    <location>
        <position position="46"/>
    </location>
</feature>
<dbReference type="InterPro" id="IPR001789">
    <property type="entry name" value="Sig_transdc_resp-reg_receiver"/>
</dbReference>
<dbReference type="Gene3D" id="3.40.50.2300">
    <property type="match status" value="1"/>
</dbReference>
<dbReference type="PANTHER" id="PTHR45339:SF1">
    <property type="entry name" value="HYBRID SIGNAL TRANSDUCTION HISTIDINE KINASE J"/>
    <property type="match status" value="1"/>
</dbReference>
<dbReference type="PROSITE" id="PS50110">
    <property type="entry name" value="RESPONSE_REGULATORY"/>
    <property type="match status" value="1"/>
</dbReference>
<protein>
    <submittedName>
        <fullName evidence="5">His Kinase A domain containing protein</fullName>
    </submittedName>
</protein>
<dbReference type="EMBL" id="JAAAHW010005586">
    <property type="protein sequence ID" value="KAF9967652.1"/>
    <property type="molecule type" value="Genomic_DNA"/>
</dbReference>
<evidence type="ECO:0000256" key="3">
    <source>
        <dbReference type="PROSITE-ProRule" id="PRU00169"/>
    </source>
</evidence>
<accession>A0A9P6JDR8</accession>
<dbReference type="InterPro" id="IPR011006">
    <property type="entry name" value="CheY-like_superfamily"/>
</dbReference>
<keyword evidence="5" id="KW-0418">Kinase</keyword>
<organism evidence="5 6">
    <name type="scientific">Modicella reniformis</name>
    <dbReference type="NCBI Taxonomy" id="1440133"/>
    <lineage>
        <taxon>Eukaryota</taxon>
        <taxon>Fungi</taxon>
        <taxon>Fungi incertae sedis</taxon>
        <taxon>Mucoromycota</taxon>
        <taxon>Mortierellomycotina</taxon>
        <taxon>Mortierellomycetes</taxon>
        <taxon>Mortierellales</taxon>
        <taxon>Mortierellaceae</taxon>
        <taxon>Modicella</taxon>
    </lineage>
</organism>
<evidence type="ECO:0000313" key="5">
    <source>
        <dbReference type="EMBL" id="KAF9967652.1"/>
    </source>
</evidence>
<keyword evidence="5" id="KW-0808">Transferase</keyword>
<comment type="caution">
    <text evidence="5">The sequence shown here is derived from an EMBL/GenBank/DDBJ whole genome shotgun (WGS) entry which is preliminary data.</text>
</comment>
<dbReference type="CDD" id="cd17546">
    <property type="entry name" value="REC_hyHK_CKI1_RcsC-like"/>
    <property type="match status" value="1"/>
</dbReference>
<keyword evidence="1 3" id="KW-0597">Phosphoprotein</keyword>
<evidence type="ECO:0000256" key="2">
    <source>
        <dbReference type="ARBA" id="ARBA00023012"/>
    </source>
</evidence>
<reference evidence="5" key="1">
    <citation type="journal article" date="2020" name="Fungal Divers.">
        <title>Resolving the Mortierellaceae phylogeny through synthesis of multi-gene phylogenetics and phylogenomics.</title>
        <authorList>
            <person name="Vandepol N."/>
            <person name="Liber J."/>
            <person name="Desiro A."/>
            <person name="Na H."/>
            <person name="Kennedy M."/>
            <person name="Barry K."/>
            <person name="Grigoriev I.V."/>
            <person name="Miller A.N."/>
            <person name="O'Donnell K."/>
            <person name="Stajich J.E."/>
            <person name="Bonito G."/>
        </authorList>
    </citation>
    <scope>NUCLEOTIDE SEQUENCE</scope>
    <source>
        <strain evidence="5">MES-2147</strain>
    </source>
</reference>
<dbReference type="GO" id="GO:0000160">
    <property type="term" value="P:phosphorelay signal transduction system"/>
    <property type="evidence" value="ECO:0007669"/>
    <property type="project" value="UniProtKB-KW"/>
</dbReference>
<keyword evidence="2" id="KW-0902">Two-component regulatory system</keyword>
<dbReference type="SUPFAM" id="SSF52172">
    <property type="entry name" value="CheY-like"/>
    <property type="match status" value="1"/>
</dbReference>
<sequence>MILRTFLKKRGIAVIEAENGQIGVERFQEEVLRRGGKAGFEFVLMDLQMPVMDGNMATKRIREIEANIVKKQKSKAASKGKEATAAAVAIEGGGKGEGGKGGDDASEFCPSIILALTGLAGLEDKQLAFECGVDGYMIKPVSLK</sequence>
<dbReference type="Proteomes" id="UP000749646">
    <property type="component" value="Unassembled WGS sequence"/>
</dbReference>
<evidence type="ECO:0000259" key="4">
    <source>
        <dbReference type="PROSITE" id="PS50110"/>
    </source>
</evidence>
<proteinExistence type="predicted"/>
<dbReference type="OrthoDB" id="21225at2759"/>
<dbReference type="PANTHER" id="PTHR45339">
    <property type="entry name" value="HYBRID SIGNAL TRANSDUCTION HISTIDINE KINASE J"/>
    <property type="match status" value="1"/>
</dbReference>
<evidence type="ECO:0000256" key="1">
    <source>
        <dbReference type="ARBA" id="ARBA00022553"/>
    </source>
</evidence>
<dbReference type="Pfam" id="PF00072">
    <property type="entry name" value="Response_reg"/>
    <property type="match status" value="1"/>
</dbReference>
<dbReference type="GO" id="GO:0016301">
    <property type="term" value="F:kinase activity"/>
    <property type="evidence" value="ECO:0007669"/>
    <property type="project" value="UniProtKB-KW"/>
</dbReference>
<feature type="domain" description="Response regulatory" evidence="4">
    <location>
        <begin position="1"/>
        <end position="144"/>
    </location>
</feature>
<name>A0A9P6JDR8_9FUNG</name>
<gene>
    <name evidence="5" type="primary">CNHHK5_4</name>
    <name evidence="5" type="ORF">BGZ65_012973</name>
</gene>
<feature type="non-terminal residue" evidence="5">
    <location>
        <position position="144"/>
    </location>
</feature>